<name>A0A7S6GHH6_9CAUD</name>
<accession>A0A7S6GHH6</accession>
<dbReference type="EMBL" id="MT661597">
    <property type="protein sequence ID" value="QNL31316.1"/>
    <property type="molecule type" value="Genomic_DNA"/>
</dbReference>
<protein>
    <submittedName>
        <fullName evidence="1">Uncharacterized protein</fullName>
    </submittedName>
</protein>
<proteinExistence type="predicted"/>
<organism evidence="1 2">
    <name type="scientific">Enterococcus phage vB_EFaS_TV51</name>
    <dbReference type="NCBI Taxonomy" id="2759207"/>
    <lineage>
        <taxon>Viruses</taxon>
        <taxon>Duplodnaviria</taxon>
        <taxon>Heunggongvirae</taxon>
        <taxon>Uroviricota</taxon>
        <taxon>Caudoviricetes</taxon>
        <taxon>Efquatrovirus</taxon>
        <taxon>Efquatrovirus PMBT2</taxon>
    </lineage>
</organism>
<sequence length="102" mass="11738">MTNYEKELFTKILTGNIKFEIAGKENEMLDGYITRDEFNEYKGMLNLLNVANQIFTEAYTDGYFKSSKTDTVIEAKHVKFLGTEEIEIIKTNAILHAMVAFK</sequence>
<dbReference type="Proteomes" id="UP000658749">
    <property type="component" value="Segment"/>
</dbReference>
<gene>
    <name evidence="1" type="ORF">TV51_57</name>
</gene>
<evidence type="ECO:0000313" key="1">
    <source>
        <dbReference type="EMBL" id="QNL31316.1"/>
    </source>
</evidence>
<reference evidence="1" key="1">
    <citation type="submission" date="2020-06" db="EMBL/GenBank/DDBJ databases">
        <title>Complete genome sequence of the Enterococcus phage vB_EFaS_TV51.</title>
        <authorList>
            <person name="Di Lallo G."/>
            <person name="Frezza D."/>
        </authorList>
    </citation>
    <scope>NUCLEOTIDE SEQUENCE</scope>
</reference>
<evidence type="ECO:0000313" key="2">
    <source>
        <dbReference type="Proteomes" id="UP000658749"/>
    </source>
</evidence>